<keyword evidence="1" id="KW-0812">Transmembrane</keyword>
<evidence type="ECO:0000256" key="1">
    <source>
        <dbReference type="SAM" id="Phobius"/>
    </source>
</evidence>
<gene>
    <name evidence="2" type="ORF">C0187_02780</name>
</gene>
<organism evidence="2 3">
    <name type="scientific">Calditerrivibrio nitroreducens</name>
    <dbReference type="NCBI Taxonomy" id="477976"/>
    <lineage>
        <taxon>Bacteria</taxon>
        <taxon>Pseudomonadati</taxon>
        <taxon>Deferribacterota</taxon>
        <taxon>Deferribacteres</taxon>
        <taxon>Deferribacterales</taxon>
        <taxon>Calditerrivibrionaceae</taxon>
    </lineage>
</organism>
<protein>
    <submittedName>
        <fullName evidence="2">Uncharacterized protein</fullName>
    </submittedName>
</protein>
<dbReference type="EMBL" id="PNIN01000031">
    <property type="protein sequence ID" value="PMP71959.1"/>
    <property type="molecule type" value="Genomic_DNA"/>
</dbReference>
<accession>A0A2J6WNY0</accession>
<reference evidence="2 3" key="1">
    <citation type="submission" date="2018-01" db="EMBL/GenBank/DDBJ databases">
        <title>Metagenomic assembled genomes from two thermal pools in the Uzon Caldera, Kamchatka, Russia.</title>
        <authorList>
            <person name="Wilkins L."/>
            <person name="Ettinger C."/>
        </authorList>
    </citation>
    <scope>NUCLEOTIDE SEQUENCE [LARGE SCALE GENOMIC DNA]</scope>
    <source>
        <strain evidence="2">ZAV-05</strain>
    </source>
</reference>
<comment type="caution">
    <text evidence="2">The sequence shown here is derived from an EMBL/GenBank/DDBJ whole genome shotgun (WGS) entry which is preliminary data.</text>
</comment>
<dbReference type="RefSeq" id="WP_424604919.1">
    <property type="nucleotide sequence ID" value="NZ_JBNAVA010000002.1"/>
</dbReference>
<evidence type="ECO:0000313" key="3">
    <source>
        <dbReference type="Proteomes" id="UP000242881"/>
    </source>
</evidence>
<sequence>MKMICKKCNIDIVENKKIFSCSNCGESYDLNMKSETYDLKLLNGLKISDLKYEDVKEGIAKGKYLSVDYITYDGAPWMRLKDSEFAVFLPTILTDSKKTVDKSKNWFYLFMLSFAANIVMLVLIYIITKK</sequence>
<evidence type="ECO:0000313" key="2">
    <source>
        <dbReference type="EMBL" id="PMP71959.1"/>
    </source>
</evidence>
<keyword evidence="1" id="KW-0472">Membrane</keyword>
<keyword evidence="1" id="KW-1133">Transmembrane helix</keyword>
<dbReference type="AlphaFoldDB" id="A0A2J6WNY0"/>
<dbReference type="Proteomes" id="UP000242881">
    <property type="component" value="Unassembled WGS sequence"/>
</dbReference>
<proteinExistence type="predicted"/>
<feature type="transmembrane region" description="Helical" evidence="1">
    <location>
        <begin position="106"/>
        <end position="127"/>
    </location>
</feature>
<name>A0A2J6WNY0_9BACT</name>